<dbReference type="Pfam" id="PF00702">
    <property type="entry name" value="Hydrolase"/>
    <property type="match status" value="1"/>
</dbReference>
<accession>A0A0C2JLS8</accession>
<dbReference type="SFLD" id="SFLDS00003">
    <property type="entry name" value="Haloacid_Dehalogenase"/>
    <property type="match status" value="1"/>
</dbReference>
<reference evidence="2" key="1">
    <citation type="journal article" date="2015" name="Chem. Biol.">
        <title>Structure, bioactivity, and resistance mechanism of streptomonomicin, an unusual lasso Peptide from an understudied halophilic actinomycete.</title>
        <authorList>
            <person name="Metelev M."/>
            <person name="Tietz J.I."/>
            <person name="Melby J.O."/>
            <person name="Blair P.M."/>
            <person name="Zhu L."/>
            <person name="Livnat I."/>
            <person name="Severinov K."/>
            <person name="Mitchell D.A."/>
        </authorList>
    </citation>
    <scope>NUCLEOTIDE SEQUENCE [LARGE SCALE GENOMIC DNA]</scope>
    <source>
        <strain evidence="2">YIM 90003</strain>
    </source>
</reference>
<dbReference type="Gene3D" id="3.40.50.1000">
    <property type="entry name" value="HAD superfamily/HAD-like"/>
    <property type="match status" value="1"/>
</dbReference>
<comment type="caution">
    <text evidence="1">The sequence shown here is derived from an EMBL/GenBank/DDBJ whole genome shotgun (WGS) entry which is preliminary data.</text>
</comment>
<proteinExistence type="predicted"/>
<dbReference type="RefSeq" id="WP_040271079.1">
    <property type="nucleotide sequence ID" value="NZ_JROO01000007.1"/>
</dbReference>
<dbReference type="SFLD" id="SFLDG01129">
    <property type="entry name" value="C1.5:_HAD__Beta-PGM__Phosphata"/>
    <property type="match status" value="1"/>
</dbReference>
<dbReference type="PANTHER" id="PTHR43434:SF19">
    <property type="entry name" value="PHOSPHONOACETALDEHYDE HYDROLASE"/>
    <property type="match status" value="1"/>
</dbReference>
<evidence type="ECO:0008006" key="3">
    <source>
        <dbReference type="Google" id="ProtNLM"/>
    </source>
</evidence>
<dbReference type="InterPro" id="IPR023198">
    <property type="entry name" value="PGP-like_dom2"/>
</dbReference>
<dbReference type="SUPFAM" id="SSF56784">
    <property type="entry name" value="HAD-like"/>
    <property type="match status" value="1"/>
</dbReference>
<dbReference type="PANTHER" id="PTHR43434">
    <property type="entry name" value="PHOSPHOGLYCOLATE PHOSPHATASE"/>
    <property type="match status" value="1"/>
</dbReference>
<dbReference type="Proteomes" id="UP000031675">
    <property type="component" value="Unassembled WGS sequence"/>
</dbReference>
<dbReference type="GO" id="GO:0006281">
    <property type="term" value="P:DNA repair"/>
    <property type="evidence" value="ECO:0007669"/>
    <property type="project" value="TreeGrafter"/>
</dbReference>
<dbReference type="GO" id="GO:0005829">
    <property type="term" value="C:cytosol"/>
    <property type="evidence" value="ECO:0007669"/>
    <property type="project" value="TreeGrafter"/>
</dbReference>
<dbReference type="InterPro" id="IPR036412">
    <property type="entry name" value="HAD-like_sf"/>
</dbReference>
<name>A0A0C2JLS8_9ACTN</name>
<dbReference type="InterPro" id="IPR023214">
    <property type="entry name" value="HAD_sf"/>
</dbReference>
<dbReference type="GO" id="GO:0008967">
    <property type="term" value="F:phosphoglycolate phosphatase activity"/>
    <property type="evidence" value="ECO:0007669"/>
    <property type="project" value="TreeGrafter"/>
</dbReference>
<organism evidence="1 2">
    <name type="scientific">Streptomonospora alba</name>
    <dbReference type="NCBI Taxonomy" id="183763"/>
    <lineage>
        <taxon>Bacteria</taxon>
        <taxon>Bacillati</taxon>
        <taxon>Actinomycetota</taxon>
        <taxon>Actinomycetes</taxon>
        <taxon>Streptosporangiales</taxon>
        <taxon>Nocardiopsidaceae</taxon>
        <taxon>Streptomonospora</taxon>
    </lineage>
</organism>
<dbReference type="Gene3D" id="1.10.150.240">
    <property type="entry name" value="Putative phosphatase, domain 2"/>
    <property type="match status" value="1"/>
</dbReference>
<dbReference type="OrthoDB" id="9781769at2"/>
<dbReference type="STRING" id="183763.LP52_04725"/>
<dbReference type="AlphaFoldDB" id="A0A0C2JLS8"/>
<protein>
    <recommendedName>
        <fullName evidence="3">Haloacid dehalogenase</fullName>
    </recommendedName>
</protein>
<dbReference type="InterPro" id="IPR050155">
    <property type="entry name" value="HAD-like_hydrolase_sf"/>
</dbReference>
<dbReference type="EMBL" id="JROO01000007">
    <property type="protein sequence ID" value="KIH99920.1"/>
    <property type="molecule type" value="Genomic_DNA"/>
</dbReference>
<evidence type="ECO:0000313" key="1">
    <source>
        <dbReference type="EMBL" id="KIH99920.1"/>
    </source>
</evidence>
<keyword evidence="2" id="KW-1185">Reference proteome</keyword>
<gene>
    <name evidence="1" type="ORF">LP52_04725</name>
</gene>
<sequence length="232" mass="24850">MGERLVLWDVDQTLVDFGRLGAEIFAAAFARCSGLDEDEHTPTRGPGRTDWQAFHDTRLANGLDPTEESFRSFTSAQESLFAERVPELPQLGRALPGVPEILRRCAEHPGVVSSLLTGNTRRNAECKLAAFGLDGFVDTALGGYGDDHRERPELVRIARERVQQATGTAFTPDTTVLVGDTPNDVLAALRGGARILGVATGPASPDELRAAGAETVLEDLSDVDAVLAELLS</sequence>
<evidence type="ECO:0000313" key="2">
    <source>
        <dbReference type="Proteomes" id="UP000031675"/>
    </source>
</evidence>